<comment type="similarity">
    <text evidence="1">Belongs to the peptidase S45 family.</text>
</comment>
<dbReference type="AlphaFoldDB" id="A0A4R9M1Y0"/>
<dbReference type="CDD" id="cd03747">
    <property type="entry name" value="Ntn_PGA_like"/>
    <property type="match status" value="1"/>
</dbReference>
<gene>
    <name evidence="7" type="ORF">EHS15_02480</name>
</gene>
<dbReference type="InterPro" id="IPR014395">
    <property type="entry name" value="Pen/GL7ACA/AHL_acylase"/>
</dbReference>
<dbReference type="RefSeq" id="WP_135758958.1">
    <property type="nucleotide sequence ID" value="NZ_RQHW01000008.1"/>
</dbReference>
<reference evidence="7" key="1">
    <citation type="journal article" date="2019" name="PLoS Negl. Trop. Dis.">
        <title>Revisiting the worldwide diversity of Leptospira species in the environment.</title>
        <authorList>
            <person name="Vincent A.T."/>
            <person name="Schiettekatte O."/>
            <person name="Bourhy P."/>
            <person name="Veyrier F.J."/>
            <person name="Picardeau M."/>
        </authorList>
    </citation>
    <scope>NUCLEOTIDE SEQUENCE [LARGE SCALE GENOMIC DNA]</scope>
    <source>
        <strain evidence="7">201300427</strain>
    </source>
</reference>
<keyword evidence="2" id="KW-0378">Hydrolase</keyword>
<dbReference type="Gene3D" id="1.10.439.10">
    <property type="entry name" value="Penicillin Amidohydrolase, domain 1"/>
    <property type="match status" value="1"/>
</dbReference>
<keyword evidence="6" id="KW-0472">Membrane</keyword>
<dbReference type="Proteomes" id="UP000298058">
    <property type="component" value="Unassembled WGS sequence"/>
</dbReference>
<dbReference type="InterPro" id="IPR043146">
    <property type="entry name" value="Penicillin_amidase_N_B-knob"/>
</dbReference>
<dbReference type="PIRSF" id="PIRSF001227">
    <property type="entry name" value="Pen_acylase"/>
    <property type="match status" value="1"/>
</dbReference>
<evidence type="ECO:0000256" key="4">
    <source>
        <dbReference type="PIRSR" id="PIRSR001227-1"/>
    </source>
</evidence>
<dbReference type="Gene3D" id="3.60.20.10">
    <property type="entry name" value="Glutamine Phosphoribosylpyrophosphate, subunit 1, domain 1"/>
    <property type="match status" value="1"/>
</dbReference>
<keyword evidence="5" id="KW-0479">Metal-binding</keyword>
<name>A0A4R9M1Y0_9LEPT</name>
<evidence type="ECO:0000256" key="3">
    <source>
        <dbReference type="ARBA" id="ARBA00023145"/>
    </source>
</evidence>
<dbReference type="InterPro" id="IPR002692">
    <property type="entry name" value="S45"/>
</dbReference>
<keyword evidence="6" id="KW-0812">Transmembrane</keyword>
<evidence type="ECO:0000313" key="8">
    <source>
        <dbReference type="Proteomes" id="UP000298058"/>
    </source>
</evidence>
<keyword evidence="6" id="KW-1133">Transmembrane helix</keyword>
<accession>A0A4R9M1Y0</accession>
<dbReference type="InterPro" id="IPR023343">
    <property type="entry name" value="Penicillin_amidase_dom1"/>
</dbReference>
<feature type="binding site" evidence="5">
    <location>
        <position position="371"/>
    </location>
    <ligand>
        <name>Ca(2+)</name>
        <dbReference type="ChEBI" id="CHEBI:29108"/>
    </ligand>
</feature>
<dbReference type="GO" id="GO:0017000">
    <property type="term" value="P:antibiotic biosynthetic process"/>
    <property type="evidence" value="ECO:0007669"/>
    <property type="project" value="InterPro"/>
</dbReference>
<feature type="transmembrane region" description="Helical" evidence="6">
    <location>
        <begin position="21"/>
        <end position="41"/>
    </location>
</feature>
<dbReference type="SUPFAM" id="SSF56235">
    <property type="entry name" value="N-terminal nucleophile aminohydrolases (Ntn hydrolases)"/>
    <property type="match status" value="1"/>
</dbReference>
<keyword evidence="3" id="KW-0865">Zymogen</keyword>
<dbReference type="Gene3D" id="1.10.1400.10">
    <property type="match status" value="1"/>
</dbReference>
<dbReference type="Gene3D" id="2.30.120.10">
    <property type="match status" value="1"/>
</dbReference>
<evidence type="ECO:0000256" key="1">
    <source>
        <dbReference type="ARBA" id="ARBA00006586"/>
    </source>
</evidence>
<dbReference type="GO" id="GO:0016811">
    <property type="term" value="F:hydrolase activity, acting on carbon-nitrogen (but not peptide) bonds, in linear amides"/>
    <property type="evidence" value="ECO:0007669"/>
    <property type="project" value="InterPro"/>
</dbReference>
<comment type="caution">
    <text evidence="7">The sequence shown here is derived from an EMBL/GenBank/DDBJ whole genome shotgun (WGS) entry which is preliminary data.</text>
</comment>
<feature type="binding site" evidence="5">
    <location>
        <position position="369"/>
    </location>
    <ligand>
        <name>Ca(2+)</name>
        <dbReference type="ChEBI" id="CHEBI:29108"/>
    </ligand>
</feature>
<dbReference type="Pfam" id="PF01804">
    <property type="entry name" value="Penicil_amidase"/>
    <property type="match status" value="1"/>
</dbReference>
<organism evidence="7 8">
    <name type="scientific">Leptospira idonii</name>
    <dbReference type="NCBI Taxonomy" id="1193500"/>
    <lineage>
        <taxon>Bacteria</taxon>
        <taxon>Pseudomonadati</taxon>
        <taxon>Spirochaetota</taxon>
        <taxon>Spirochaetia</taxon>
        <taxon>Leptospirales</taxon>
        <taxon>Leptospiraceae</taxon>
        <taxon>Leptospira</taxon>
    </lineage>
</organism>
<proteinExistence type="inferred from homology"/>
<dbReference type="PANTHER" id="PTHR34218">
    <property type="entry name" value="PEPTIDASE S45 PENICILLIN AMIDASE"/>
    <property type="match status" value="1"/>
</dbReference>
<dbReference type="OrthoDB" id="9759796at2"/>
<dbReference type="EMBL" id="RQHW01000008">
    <property type="protein sequence ID" value="TGN20743.1"/>
    <property type="molecule type" value="Genomic_DNA"/>
</dbReference>
<keyword evidence="8" id="KW-1185">Reference proteome</keyword>
<dbReference type="PANTHER" id="PTHR34218:SF5">
    <property type="entry name" value="PENICILLIN ACYLASE FAMILY PROTEIN"/>
    <property type="match status" value="1"/>
</dbReference>
<sequence>MNLSIVTNTFSLLKKRPFLSGGVLFLLLLPVILHFIFWGLVASKAPDYERTVQHPYLSSEVTVVRDKHGIPHIEAGDAKSAYFVLGYVTAQDRLFQMELQRRIGRGELTELFGEKLLETDKFLKTLLLKKTAEEYANAEKKIHPEAWENLDSFLEGINAFVAEGTYPIEYTILGTTPRPFNRVDAISFLFYMGFSFAEGIKSDSLFSILESQIKDRKVGELFPRYDFEQNATILESQPGFPRLATNSGAKKTPLPETSFKQKAQASLSKPLKDVSGIYELLDVVSNLHLPIEPMEGSNSWLVAPSRSSSGGAVLANDPHIALSNPGTWYEAHIRFPGYENYGYFLAIIPFPLIAHNQDKAWGLTMLEHDDVNLYYETVSGNFVTEKGKQVPIQVYSDPISLKGGGSENFEVKITPHGPILTEHIKGYTGDRPISLYWSHHHLPNPLLDVLFQMGRAKSFQELDSASSLIAAPGLNFSYADAKGNIAYYSVGRFPILKSGNSRKILEGATGENDVIGYLPSSQNPKLINPQNGIIVTANNKVTSRPIPGLGFPEGNWQPADRFQRLVDVLGRQEKWSLEELASLQTDTVASFAPVYLEIALPALEKVKSLPAKRALSILKQWNFEHHPDSQGAVVYDVFFYLTLKNMLIDELGEKNFELYGDFAEFLNAYRAFVQNPDSLFWDDLRTEGKETREDIFVKSLEDTAVYLEQNVSKSPSLWLWKNLYRIKHPHPLGVIPVLGKIFDVGPLPSAGGTEVVNNLKYKLMKEDWTAMAGPSKRRVIDYGRFGDSVTQLPIGNSGNLGSPFYGNMVEDYILGKHRTILYSKESYSQGRFKKEFHPSK</sequence>
<keyword evidence="5" id="KW-0106">Calcium</keyword>
<dbReference type="GO" id="GO:0046872">
    <property type="term" value="F:metal ion binding"/>
    <property type="evidence" value="ECO:0007669"/>
    <property type="project" value="UniProtKB-KW"/>
</dbReference>
<feature type="active site" description="Nucleophile" evidence="4">
    <location>
        <position position="297"/>
    </location>
</feature>
<dbReference type="InterPro" id="IPR029055">
    <property type="entry name" value="Ntn_hydrolases_N"/>
</dbReference>
<evidence type="ECO:0000256" key="6">
    <source>
        <dbReference type="SAM" id="Phobius"/>
    </source>
</evidence>
<evidence type="ECO:0000256" key="5">
    <source>
        <dbReference type="PIRSR" id="PIRSR001227-2"/>
    </source>
</evidence>
<dbReference type="InterPro" id="IPR043147">
    <property type="entry name" value="Penicillin_amidase_A-knob"/>
</dbReference>
<evidence type="ECO:0000313" key="7">
    <source>
        <dbReference type="EMBL" id="TGN20743.1"/>
    </source>
</evidence>
<protein>
    <submittedName>
        <fullName evidence="7">Penicillin acylase family protein</fullName>
    </submittedName>
</protein>
<evidence type="ECO:0000256" key="2">
    <source>
        <dbReference type="ARBA" id="ARBA00022801"/>
    </source>
</evidence>
<comment type="cofactor">
    <cofactor evidence="5">
        <name>Ca(2+)</name>
        <dbReference type="ChEBI" id="CHEBI:29108"/>
    </cofactor>
    <text evidence="5">Binds 1 Ca(2+) ion per dimer.</text>
</comment>